<organism evidence="4 5">
    <name type="scientific">Tessaracoccus antarcticus</name>
    <dbReference type="NCBI Taxonomy" id="2479848"/>
    <lineage>
        <taxon>Bacteria</taxon>
        <taxon>Bacillati</taxon>
        <taxon>Actinomycetota</taxon>
        <taxon>Actinomycetes</taxon>
        <taxon>Propionibacteriales</taxon>
        <taxon>Propionibacteriaceae</taxon>
        <taxon>Tessaracoccus</taxon>
    </lineage>
</organism>
<gene>
    <name evidence="4" type="ORF">EAX62_04370</name>
</gene>
<evidence type="ECO:0000256" key="3">
    <source>
        <dbReference type="SAM" id="MobiDB-lite"/>
    </source>
</evidence>
<protein>
    <submittedName>
        <fullName evidence="4">Type II toxin-antitoxin system PemK/MazF family toxin</fullName>
    </submittedName>
</protein>
<dbReference type="GO" id="GO:0003677">
    <property type="term" value="F:DNA binding"/>
    <property type="evidence" value="ECO:0007669"/>
    <property type="project" value="InterPro"/>
</dbReference>
<evidence type="ECO:0000313" key="5">
    <source>
        <dbReference type="Proteomes" id="UP000275256"/>
    </source>
</evidence>
<comment type="caution">
    <text evidence="4">The sequence shown here is derived from an EMBL/GenBank/DDBJ whole genome shotgun (WGS) entry which is preliminary data.</text>
</comment>
<name>A0A3M0GBS2_9ACTN</name>
<dbReference type="InterPro" id="IPR011067">
    <property type="entry name" value="Plasmid_toxin/cell-grow_inhib"/>
</dbReference>
<feature type="region of interest" description="Disordered" evidence="3">
    <location>
        <begin position="21"/>
        <end position="59"/>
    </location>
</feature>
<dbReference type="RefSeq" id="WP_121900395.1">
    <property type="nucleotide sequence ID" value="NZ_REFW01000001.1"/>
</dbReference>
<dbReference type="Proteomes" id="UP000275256">
    <property type="component" value="Unassembled WGS sequence"/>
</dbReference>
<dbReference type="OrthoDB" id="5184628at2"/>
<dbReference type="InterPro" id="IPR003477">
    <property type="entry name" value="PemK-like"/>
</dbReference>
<keyword evidence="5" id="KW-1185">Reference proteome</keyword>
<evidence type="ECO:0000256" key="2">
    <source>
        <dbReference type="ARBA" id="ARBA00022649"/>
    </source>
</evidence>
<dbReference type="Pfam" id="PF02452">
    <property type="entry name" value="PemK_toxin"/>
    <property type="match status" value="1"/>
</dbReference>
<reference evidence="4 5" key="1">
    <citation type="submission" date="2018-10" db="EMBL/GenBank/DDBJ databases">
        <title>Tessaracoccus antarcticuss sp. nov., isolated from sediment.</title>
        <authorList>
            <person name="Zhou L.Y."/>
            <person name="Du Z.J."/>
        </authorList>
    </citation>
    <scope>NUCLEOTIDE SEQUENCE [LARGE SCALE GENOMIC DNA]</scope>
    <source>
        <strain evidence="4 5">JDX10</strain>
    </source>
</reference>
<proteinExistence type="inferred from homology"/>
<sequence length="184" mass="20454">MASTSSIIDAGLRLLRQVIRSSNARPPRAHSRTATFREPQRRTGRGGGGGGAYPGDFTGSPTISYAPFDDDLADPGEIVWTWVPYEEDHTQGKDRPVLVIGRDGPWLLVLQVTSQDHDLDAAQESRAGRYWEDIGTGAWDREGRPSEVRLNRIIRIDPGSVRRIGAVLDETRFRRVARGVAQHR</sequence>
<dbReference type="SUPFAM" id="SSF50118">
    <property type="entry name" value="Cell growth inhibitor/plasmid maintenance toxic component"/>
    <property type="match status" value="1"/>
</dbReference>
<evidence type="ECO:0000256" key="1">
    <source>
        <dbReference type="ARBA" id="ARBA00007521"/>
    </source>
</evidence>
<dbReference type="AlphaFoldDB" id="A0A3M0GBS2"/>
<accession>A0A3M0GBS2</accession>
<dbReference type="EMBL" id="REFW01000001">
    <property type="protein sequence ID" value="RMB61847.1"/>
    <property type="molecule type" value="Genomic_DNA"/>
</dbReference>
<comment type="similarity">
    <text evidence="1">Belongs to the PemK/MazF family.</text>
</comment>
<dbReference type="Gene3D" id="2.30.30.110">
    <property type="match status" value="1"/>
</dbReference>
<keyword evidence="2" id="KW-1277">Toxin-antitoxin system</keyword>
<evidence type="ECO:0000313" key="4">
    <source>
        <dbReference type="EMBL" id="RMB61847.1"/>
    </source>
</evidence>